<dbReference type="Proteomes" id="UP001470230">
    <property type="component" value="Unassembled WGS sequence"/>
</dbReference>
<feature type="compositionally biased region" description="Basic and acidic residues" evidence="1">
    <location>
        <begin position="1"/>
        <end position="20"/>
    </location>
</feature>
<evidence type="ECO:0000313" key="4">
    <source>
        <dbReference type="Proteomes" id="UP001470230"/>
    </source>
</evidence>
<dbReference type="SUPFAM" id="SSF56784">
    <property type="entry name" value="HAD-like"/>
    <property type="match status" value="1"/>
</dbReference>
<dbReference type="Pfam" id="PF03031">
    <property type="entry name" value="NIF"/>
    <property type="match status" value="1"/>
</dbReference>
<dbReference type="SMART" id="SM00577">
    <property type="entry name" value="CPDc"/>
    <property type="match status" value="1"/>
</dbReference>
<organism evidence="3 4">
    <name type="scientific">Tritrichomonas musculus</name>
    <dbReference type="NCBI Taxonomy" id="1915356"/>
    <lineage>
        <taxon>Eukaryota</taxon>
        <taxon>Metamonada</taxon>
        <taxon>Parabasalia</taxon>
        <taxon>Tritrichomonadida</taxon>
        <taxon>Tritrichomonadidae</taxon>
        <taxon>Tritrichomonas</taxon>
    </lineage>
</organism>
<reference evidence="3 4" key="1">
    <citation type="submission" date="2024-04" db="EMBL/GenBank/DDBJ databases">
        <title>Tritrichomonas musculus Genome.</title>
        <authorList>
            <person name="Alves-Ferreira E."/>
            <person name="Grigg M."/>
            <person name="Lorenzi H."/>
            <person name="Galac M."/>
        </authorList>
    </citation>
    <scope>NUCLEOTIDE SEQUENCE [LARGE SCALE GENOMIC DNA]</scope>
    <source>
        <strain evidence="3 4">EAF2021</strain>
    </source>
</reference>
<protein>
    <recommendedName>
        <fullName evidence="2">FCP1 homology domain-containing protein</fullName>
    </recommendedName>
</protein>
<sequence length="305" mass="34519">MNEKTQEDENPDKENTDNSTKKSKSNIVSQENQFPNKSPLNIHEDNELAISKEAEQPSTQFSMEIIQTTSPSDFTPSNVQSHDPKESREKEKYGFCDGCCSSIPIRTVSPKVGPFSSYSINNNSRELLPPRSPDQGDQITLVLDLDETLVHSSFIAIPHSDFSFVLGVDANRIGVYVCIRPGARDFLLKLGSLYELVLFTASTQFYADTVVDYIDPQHMIKYRLYRESCTDFSGCFVKDLSKLGRDLNKLIILDNSSVAYMLQPKNAISISSWYDDPDDEELFKIERFLVENHQASNVYDILVDV</sequence>
<evidence type="ECO:0000313" key="3">
    <source>
        <dbReference type="EMBL" id="KAK8893947.1"/>
    </source>
</evidence>
<accession>A0ABR2KS37</accession>
<feature type="region of interest" description="Disordered" evidence="1">
    <location>
        <begin position="1"/>
        <end position="89"/>
    </location>
</feature>
<dbReference type="EMBL" id="JAPFFF010000003">
    <property type="protein sequence ID" value="KAK8893947.1"/>
    <property type="molecule type" value="Genomic_DNA"/>
</dbReference>
<dbReference type="InterPro" id="IPR023214">
    <property type="entry name" value="HAD_sf"/>
</dbReference>
<evidence type="ECO:0000259" key="2">
    <source>
        <dbReference type="PROSITE" id="PS50969"/>
    </source>
</evidence>
<dbReference type="NCBIfam" id="TIGR02251">
    <property type="entry name" value="HIF-SF_euk"/>
    <property type="match status" value="1"/>
</dbReference>
<keyword evidence="4" id="KW-1185">Reference proteome</keyword>
<feature type="compositionally biased region" description="Basic and acidic residues" evidence="1">
    <location>
        <begin position="42"/>
        <end position="55"/>
    </location>
</feature>
<dbReference type="InterPro" id="IPR004274">
    <property type="entry name" value="FCP1_dom"/>
</dbReference>
<evidence type="ECO:0000256" key="1">
    <source>
        <dbReference type="SAM" id="MobiDB-lite"/>
    </source>
</evidence>
<dbReference type="CDD" id="cd07521">
    <property type="entry name" value="HAD_FCP1-like"/>
    <property type="match status" value="1"/>
</dbReference>
<dbReference type="Gene3D" id="3.40.50.1000">
    <property type="entry name" value="HAD superfamily/HAD-like"/>
    <property type="match status" value="1"/>
</dbReference>
<dbReference type="PROSITE" id="PS50969">
    <property type="entry name" value="FCP1"/>
    <property type="match status" value="1"/>
</dbReference>
<feature type="domain" description="FCP1 homology" evidence="2">
    <location>
        <begin position="134"/>
        <end position="292"/>
    </location>
</feature>
<gene>
    <name evidence="3" type="ORF">M9Y10_022376</name>
</gene>
<dbReference type="PANTHER" id="PTHR12210">
    <property type="entry name" value="DULLARD PROTEIN PHOSPHATASE"/>
    <property type="match status" value="1"/>
</dbReference>
<feature type="compositionally biased region" description="Polar residues" evidence="1">
    <location>
        <begin position="25"/>
        <end position="39"/>
    </location>
</feature>
<dbReference type="InterPro" id="IPR011948">
    <property type="entry name" value="Dullard_phosphatase"/>
</dbReference>
<feature type="compositionally biased region" description="Polar residues" evidence="1">
    <location>
        <begin position="56"/>
        <end position="81"/>
    </location>
</feature>
<dbReference type="InterPro" id="IPR036412">
    <property type="entry name" value="HAD-like_sf"/>
</dbReference>
<comment type="caution">
    <text evidence="3">The sequence shown here is derived from an EMBL/GenBank/DDBJ whole genome shotgun (WGS) entry which is preliminary data.</text>
</comment>
<dbReference type="InterPro" id="IPR050365">
    <property type="entry name" value="TIM50"/>
</dbReference>
<name>A0ABR2KS37_9EUKA</name>
<proteinExistence type="predicted"/>